<dbReference type="Proteomes" id="UP001057402">
    <property type="component" value="Chromosome 7"/>
</dbReference>
<comment type="caution">
    <text evidence="1">The sequence shown here is derived from an EMBL/GenBank/DDBJ whole genome shotgun (WGS) entry which is preliminary data.</text>
</comment>
<organism evidence="1 2">
    <name type="scientific">Melastoma candidum</name>
    <dbReference type="NCBI Taxonomy" id="119954"/>
    <lineage>
        <taxon>Eukaryota</taxon>
        <taxon>Viridiplantae</taxon>
        <taxon>Streptophyta</taxon>
        <taxon>Embryophyta</taxon>
        <taxon>Tracheophyta</taxon>
        <taxon>Spermatophyta</taxon>
        <taxon>Magnoliopsida</taxon>
        <taxon>eudicotyledons</taxon>
        <taxon>Gunneridae</taxon>
        <taxon>Pentapetalae</taxon>
        <taxon>rosids</taxon>
        <taxon>malvids</taxon>
        <taxon>Myrtales</taxon>
        <taxon>Melastomataceae</taxon>
        <taxon>Melastomatoideae</taxon>
        <taxon>Melastomateae</taxon>
        <taxon>Melastoma</taxon>
    </lineage>
</organism>
<evidence type="ECO:0000313" key="2">
    <source>
        <dbReference type="Proteomes" id="UP001057402"/>
    </source>
</evidence>
<accession>A0ACB9NSE7</accession>
<evidence type="ECO:0000313" key="1">
    <source>
        <dbReference type="EMBL" id="KAI4339413.1"/>
    </source>
</evidence>
<protein>
    <submittedName>
        <fullName evidence="1">Uncharacterized protein</fullName>
    </submittedName>
</protein>
<name>A0ACB9NSE7_9MYRT</name>
<dbReference type="EMBL" id="CM042886">
    <property type="protein sequence ID" value="KAI4339413.1"/>
    <property type="molecule type" value="Genomic_DNA"/>
</dbReference>
<reference evidence="2" key="1">
    <citation type="journal article" date="2023" name="Front. Plant Sci.">
        <title>Chromosomal-level genome assembly of Melastoma candidum provides insights into trichome evolution.</title>
        <authorList>
            <person name="Zhong Y."/>
            <person name="Wu W."/>
            <person name="Sun C."/>
            <person name="Zou P."/>
            <person name="Liu Y."/>
            <person name="Dai S."/>
            <person name="Zhou R."/>
        </authorList>
    </citation>
    <scope>NUCLEOTIDE SEQUENCE [LARGE SCALE GENOMIC DNA]</scope>
</reference>
<sequence>MLQSGCPSQLPGVASDVLRTGNDPLLPMLSGPMAATTNILSGVLSSMASPDPAAATHFFTGILSSSGFPRSKSARRRPHDPSPPDPTTTRFGGSEPQRISRSQSPKRQLLAFNDQLSSDWTTATFCSSNGLQVQRRRRPLPPQLRQRATRRRSSPLPISPISSTSVISNPRPKQLQTSTRELDLSEHALQ</sequence>
<proteinExistence type="predicted"/>
<gene>
    <name evidence="1" type="ORF">MLD38_024360</name>
</gene>
<keyword evidence="2" id="KW-1185">Reference proteome</keyword>